<evidence type="ECO:0000256" key="1">
    <source>
        <dbReference type="SAM" id="Phobius"/>
    </source>
</evidence>
<comment type="caution">
    <text evidence="2">The sequence shown here is derived from an EMBL/GenBank/DDBJ whole genome shotgun (WGS) entry which is preliminary data.</text>
</comment>
<keyword evidence="1" id="KW-0812">Transmembrane</keyword>
<evidence type="ECO:0008006" key="4">
    <source>
        <dbReference type="Google" id="ProtNLM"/>
    </source>
</evidence>
<evidence type="ECO:0000313" key="2">
    <source>
        <dbReference type="EMBL" id="MEV0709743.1"/>
    </source>
</evidence>
<keyword evidence="1" id="KW-1133">Transmembrane helix</keyword>
<organism evidence="2 3">
    <name type="scientific">Nocardia aurea</name>
    <dbReference type="NCBI Taxonomy" id="2144174"/>
    <lineage>
        <taxon>Bacteria</taxon>
        <taxon>Bacillati</taxon>
        <taxon>Actinomycetota</taxon>
        <taxon>Actinomycetes</taxon>
        <taxon>Mycobacteriales</taxon>
        <taxon>Nocardiaceae</taxon>
        <taxon>Nocardia</taxon>
    </lineage>
</organism>
<name>A0ABV3FWQ1_9NOCA</name>
<dbReference type="RefSeq" id="WP_357785473.1">
    <property type="nucleotide sequence ID" value="NZ_JBFAKC010000008.1"/>
</dbReference>
<accession>A0ABV3FWQ1</accession>
<gene>
    <name evidence="2" type="ORF">AB0I48_19445</name>
</gene>
<sequence length="166" mass="17837">MKGDSRARGKRVLLGLLFVSVGLCLGGMTLFSLSQPVNVFAYWLGYGDAVPVEVTKGSSGSSFGRSSDLGEGRVVGDGRTVRLYGVDAGQTVIARPRLIDFGSRTYAYHSGIGAAEDLVWLFPTVMFGFPFVLLLIGLVAPRRSARITEWLDKRLNKPGGPNSPAR</sequence>
<dbReference type="EMBL" id="JBFAKC010000008">
    <property type="protein sequence ID" value="MEV0709743.1"/>
    <property type="molecule type" value="Genomic_DNA"/>
</dbReference>
<proteinExistence type="predicted"/>
<keyword evidence="1" id="KW-0472">Membrane</keyword>
<keyword evidence="3" id="KW-1185">Reference proteome</keyword>
<protein>
    <recommendedName>
        <fullName evidence="4">DUF3592 domain-containing protein</fullName>
    </recommendedName>
</protein>
<reference evidence="2 3" key="1">
    <citation type="submission" date="2024-06" db="EMBL/GenBank/DDBJ databases">
        <title>The Natural Products Discovery Center: Release of the First 8490 Sequenced Strains for Exploring Actinobacteria Biosynthetic Diversity.</title>
        <authorList>
            <person name="Kalkreuter E."/>
            <person name="Kautsar S.A."/>
            <person name="Yang D."/>
            <person name="Bader C.D."/>
            <person name="Teijaro C.N."/>
            <person name="Fluegel L."/>
            <person name="Davis C.M."/>
            <person name="Simpson J.R."/>
            <person name="Lauterbach L."/>
            <person name="Steele A.D."/>
            <person name="Gui C."/>
            <person name="Meng S."/>
            <person name="Li G."/>
            <person name="Viehrig K."/>
            <person name="Ye F."/>
            <person name="Su P."/>
            <person name="Kiefer A.F."/>
            <person name="Nichols A."/>
            <person name="Cepeda A.J."/>
            <person name="Yan W."/>
            <person name="Fan B."/>
            <person name="Jiang Y."/>
            <person name="Adhikari A."/>
            <person name="Zheng C.-J."/>
            <person name="Schuster L."/>
            <person name="Cowan T.M."/>
            <person name="Smanski M.J."/>
            <person name="Chevrette M.G."/>
            <person name="De Carvalho L.P.S."/>
            <person name="Shen B."/>
        </authorList>
    </citation>
    <scope>NUCLEOTIDE SEQUENCE [LARGE SCALE GENOMIC DNA]</scope>
    <source>
        <strain evidence="2 3">NPDC050403</strain>
    </source>
</reference>
<evidence type="ECO:0000313" key="3">
    <source>
        <dbReference type="Proteomes" id="UP001551695"/>
    </source>
</evidence>
<feature type="transmembrane region" description="Helical" evidence="1">
    <location>
        <begin position="118"/>
        <end position="140"/>
    </location>
</feature>
<feature type="transmembrane region" description="Helical" evidence="1">
    <location>
        <begin position="12"/>
        <end position="33"/>
    </location>
</feature>
<dbReference type="Proteomes" id="UP001551695">
    <property type="component" value="Unassembled WGS sequence"/>
</dbReference>